<dbReference type="GeneID" id="41965505"/>
<evidence type="ECO:0000256" key="1">
    <source>
        <dbReference type="ARBA" id="ARBA00022679"/>
    </source>
</evidence>
<proteinExistence type="predicted"/>
<protein>
    <submittedName>
        <fullName evidence="3">Uncharacterized protein</fullName>
    </submittedName>
</protein>
<reference evidence="3" key="3">
    <citation type="submission" date="2025-08" db="UniProtKB">
        <authorList>
            <consortium name="RefSeq"/>
        </authorList>
    </citation>
    <scope>IDENTIFICATION</scope>
    <source>
        <strain evidence="3">NI907</strain>
    </source>
</reference>
<keyword evidence="2" id="KW-1185">Reference proteome</keyword>
<dbReference type="RefSeq" id="XP_030980250.1">
    <property type="nucleotide sequence ID" value="XM_031130599.1"/>
</dbReference>
<sequence length="504" mass="56597">MGFLSAGGLWASLFRARISPIVETDEVLPLTLIDNIAAARNAILSEVIRFDQVLDVVKLRDGLTELIDKRGWRKLGGRLRLRPNGSLEIHVPREFTEERPAFRFTSQAFDIAIEEHALGSQLPKLSDGPSLQPGSTSVDKFNLIPDKPEKLDDYVYSDRPILALHVTSFTNSCIVTLTWSHVVFGARGIKELIAAWSKVLHGEQNVPLLLGTHQDVLAGIGTDGDKTAPFLLDPIKIKGLGLVRIIFGLLWEIWQHPTVETRALHLPKRFVSQLRQKCMEELGAFCREDPAPFISEGDVLEAWCSRFVAQARADEKPALVTNALDIKDRLTAPWSSRGEYLQNTGCCTWTPVQPETLLRSPLGELAYVIRRSIQELATDDQLRAQLRIFRSLGHTKMLPLFGNPNSRVISFSNWTKFNLFEVTNLGPAVISTSPSTRSDASTSPIGRPVYMHCEAAGDSRMLRNCFNVTGKDWDGSYWITAHLYPEDWTKLEEYMRQTQQHISD</sequence>
<name>A0A6P8AZA6_PYRGI</name>
<keyword evidence="1" id="KW-0808">Transferase</keyword>
<dbReference type="GO" id="GO:0016747">
    <property type="term" value="F:acyltransferase activity, transferring groups other than amino-acyl groups"/>
    <property type="evidence" value="ECO:0007669"/>
    <property type="project" value="TreeGrafter"/>
</dbReference>
<gene>
    <name evidence="3" type="ORF">PgNI_10626</name>
</gene>
<dbReference type="OrthoDB" id="21502at2759"/>
<dbReference type="Gene3D" id="3.30.559.10">
    <property type="entry name" value="Chloramphenicol acetyltransferase-like domain"/>
    <property type="match status" value="2"/>
</dbReference>
<dbReference type="PANTHER" id="PTHR31642">
    <property type="entry name" value="TRICHOTHECENE 3-O-ACETYLTRANSFERASE"/>
    <property type="match status" value="1"/>
</dbReference>
<dbReference type="KEGG" id="pgri:PgNI_10626"/>
<reference evidence="2 3" key="1">
    <citation type="journal article" date="2019" name="Mol. Biol. Evol.">
        <title>Blast fungal genomes show frequent chromosomal changes, gene gains and losses, and effector gene turnover.</title>
        <authorList>
            <person name="Gomez Luciano L.B."/>
            <person name="Jason Tsai I."/>
            <person name="Chuma I."/>
            <person name="Tosa Y."/>
            <person name="Chen Y.H."/>
            <person name="Li J.Y."/>
            <person name="Li M.Y."/>
            <person name="Jade Lu M.Y."/>
            <person name="Nakayashiki H."/>
            <person name="Li W.H."/>
        </authorList>
    </citation>
    <scope>NUCLEOTIDE SEQUENCE [LARGE SCALE GENOMIC DNA]</scope>
    <source>
        <strain evidence="2 3">NI907</strain>
    </source>
</reference>
<organism evidence="2 3">
    <name type="scientific">Pyricularia grisea</name>
    <name type="common">Crabgrass-specific blast fungus</name>
    <name type="synonym">Magnaporthe grisea</name>
    <dbReference type="NCBI Taxonomy" id="148305"/>
    <lineage>
        <taxon>Eukaryota</taxon>
        <taxon>Fungi</taxon>
        <taxon>Dikarya</taxon>
        <taxon>Ascomycota</taxon>
        <taxon>Pezizomycotina</taxon>
        <taxon>Sordariomycetes</taxon>
        <taxon>Sordariomycetidae</taxon>
        <taxon>Magnaporthales</taxon>
        <taxon>Pyriculariaceae</taxon>
        <taxon>Pyricularia</taxon>
    </lineage>
</organism>
<accession>A0A6P8AZA6</accession>
<dbReference type="SMR" id="A0A6P8AZA6"/>
<dbReference type="PANTHER" id="PTHR31642:SF310">
    <property type="entry name" value="FATTY ALCOHOL:CAFFEOYL-COA ACYLTRANSFERASE"/>
    <property type="match status" value="1"/>
</dbReference>
<reference evidence="3" key="2">
    <citation type="submission" date="2019-10" db="EMBL/GenBank/DDBJ databases">
        <authorList>
            <consortium name="NCBI Genome Project"/>
        </authorList>
    </citation>
    <scope>NUCLEOTIDE SEQUENCE</scope>
    <source>
        <strain evidence="3">NI907</strain>
    </source>
</reference>
<dbReference type="InterPro" id="IPR050317">
    <property type="entry name" value="Plant_Fungal_Acyltransferase"/>
</dbReference>
<evidence type="ECO:0000313" key="3">
    <source>
        <dbReference type="RefSeq" id="XP_030980250.1"/>
    </source>
</evidence>
<dbReference type="InterPro" id="IPR023213">
    <property type="entry name" value="CAT-like_dom_sf"/>
</dbReference>
<evidence type="ECO:0000313" key="2">
    <source>
        <dbReference type="Proteomes" id="UP000515153"/>
    </source>
</evidence>
<dbReference type="AlphaFoldDB" id="A0A6P8AZA6"/>
<dbReference type="Proteomes" id="UP000515153">
    <property type="component" value="Chromosome VII"/>
</dbReference>